<dbReference type="GO" id="GO:0006606">
    <property type="term" value="P:protein import into nucleus"/>
    <property type="evidence" value="ECO:0007669"/>
    <property type="project" value="TreeGrafter"/>
</dbReference>
<dbReference type="GO" id="GO:0006405">
    <property type="term" value="P:RNA export from nucleus"/>
    <property type="evidence" value="ECO:0007669"/>
    <property type="project" value="TreeGrafter"/>
</dbReference>
<dbReference type="EMBL" id="SDAM02000062">
    <property type="protein sequence ID" value="KAH6832926.1"/>
    <property type="molecule type" value="Genomic_DNA"/>
</dbReference>
<keyword evidence="2" id="KW-1185">Reference proteome</keyword>
<reference evidence="1 2" key="1">
    <citation type="journal article" date="2021" name="Nat. Commun.">
        <title>Incipient diploidization of the medicinal plant Perilla within 10,000 years.</title>
        <authorList>
            <person name="Zhang Y."/>
            <person name="Shen Q."/>
            <person name="Leng L."/>
            <person name="Zhang D."/>
            <person name="Chen S."/>
            <person name="Shi Y."/>
            <person name="Ning Z."/>
            <person name="Chen S."/>
        </authorList>
    </citation>
    <scope>NUCLEOTIDE SEQUENCE [LARGE SCALE GENOMIC DNA]</scope>
    <source>
        <strain evidence="2">cv. PC099</strain>
    </source>
</reference>
<evidence type="ECO:0000313" key="1">
    <source>
        <dbReference type="EMBL" id="KAH6832926.1"/>
    </source>
</evidence>
<dbReference type="GO" id="GO:0017056">
    <property type="term" value="F:structural constituent of nuclear pore"/>
    <property type="evidence" value="ECO:0007669"/>
    <property type="project" value="InterPro"/>
</dbReference>
<dbReference type="PANTHER" id="PTHR31431:SF1">
    <property type="entry name" value="NUCLEOPORIN NUP188"/>
    <property type="match status" value="1"/>
</dbReference>
<name>A0AAD4JGD6_PERFH</name>
<dbReference type="Proteomes" id="UP001190926">
    <property type="component" value="Unassembled WGS sequence"/>
</dbReference>
<gene>
    <name evidence="1" type="ORF">C2S53_000469</name>
</gene>
<dbReference type="AlphaFoldDB" id="A0AAD4JGD6"/>
<organism evidence="1 2">
    <name type="scientific">Perilla frutescens var. hirtella</name>
    <name type="common">Perilla citriodora</name>
    <name type="synonym">Perilla setoyensis</name>
    <dbReference type="NCBI Taxonomy" id="608512"/>
    <lineage>
        <taxon>Eukaryota</taxon>
        <taxon>Viridiplantae</taxon>
        <taxon>Streptophyta</taxon>
        <taxon>Embryophyta</taxon>
        <taxon>Tracheophyta</taxon>
        <taxon>Spermatophyta</taxon>
        <taxon>Magnoliopsida</taxon>
        <taxon>eudicotyledons</taxon>
        <taxon>Gunneridae</taxon>
        <taxon>Pentapetalae</taxon>
        <taxon>asterids</taxon>
        <taxon>lamiids</taxon>
        <taxon>Lamiales</taxon>
        <taxon>Lamiaceae</taxon>
        <taxon>Nepetoideae</taxon>
        <taxon>Elsholtzieae</taxon>
        <taxon>Perilla</taxon>
    </lineage>
</organism>
<accession>A0AAD4JGD6</accession>
<sequence length="634" mass="69782">MKHKVPVLKLKFYQFVQLSEDEDSTGLKISKQVVSSCIDHISQSIYASLASLTPVGNASEDVVLDILTAESELLLLLVRSVDTKVSQHDCVLILKTSGYGLKVLCGCRPALAAETAIRFLLMLILGSVKLTCKDSCLGVSTETESIEVSAEASYSSLGLLPVLCSCVQHPNHCTLSLAAIDSILKGFSTPATWFPIIQKHFPLPHIVQKLQDITASKMVPVILKFLLNLARVRQGAAMLLNAGILESLRMLLSDFTEGDPFSVIQSERIFSDVSDKTEKSQPIWGLSLAVLTAIIQSLGDNSTSVVDYVMACILVEKAPSVFYYLSAPDLPTNGHENKRARALKSNTSLGELKETQHTLALICILAGYSTSWKKVLQNMESQLREKSIHLLAFISRATQHPGESPRRDAPLLCHPVLKEEFELYKKPSFINSRNGWFALSALGCKANLKFTPLSSRSTALVLRDQPNDYADSSPHTHLSDLIAIEIYKTAYLLLKFLCTQAEAAATKAEEVGFVDLADFPELPMPDILHGLQDQGIAVVTELCEANKMKQVAPEIQEVCRLLLQVTIMALYLEYSVIQICGIRPVLGHVETFAKELRLLVRAAEGHVFLKGPLTILKQIVSFVYPELVHQDALF</sequence>
<comment type="caution">
    <text evidence="1">The sequence shown here is derived from an EMBL/GenBank/DDBJ whole genome shotgun (WGS) entry which is preliminary data.</text>
</comment>
<proteinExistence type="predicted"/>
<dbReference type="GO" id="GO:0044611">
    <property type="term" value="C:nuclear pore inner ring"/>
    <property type="evidence" value="ECO:0007669"/>
    <property type="project" value="TreeGrafter"/>
</dbReference>
<dbReference type="InterPro" id="IPR044840">
    <property type="entry name" value="Nup188"/>
</dbReference>
<protein>
    <submittedName>
        <fullName evidence="1">Uncharacterized protein</fullName>
    </submittedName>
</protein>
<dbReference type="PANTHER" id="PTHR31431">
    <property type="entry name" value="NUCLEOPORIN NUP188 HOMOLOG"/>
    <property type="match status" value="1"/>
</dbReference>
<evidence type="ECO:0000313" key="2">
    <source>
        <dbReference type="Proteomes" id="UP001190926"/>
    </source>
</evidence>